<keyword evidence="1" id="KW-0143">Chaperone</keyword>
<dbReference type="STRING" id="29655.A0A0K9PUJ7"/>
<evidence type="ECO:0000256" key="1">
    <source>
        <dbReference type="ARBA" id="ARBA00023186"/>
    </source>
</evidence>
<feature type="domain" description="BAG" evidence="4">
    <location>
        <begin position="210"/>
        <end position="262"/>
    </location>
</feature>
<evidence type="ECO:0000259" key="4">
    <source>
        <dbReference type="PROSITE" id="PS51035"/>
    </source>
</evidence>
<dbReference type="Pfam" id="PF00240">
    <property type="entry name" value="ubiquitin"/>
    <property type="match status" value="1"/>
</dbReference>
<dbReference type="InterPro" id="IPR029071">
    <property type="entry name" value="Ubiquitin-like_domsf"/>
</dbReference>
<name>A0A0K9PUJ7_ZOSMR</name>
<dbReference type="Pfam" id="PF02179">
    <property type="entry name" value="BAG"/>
    <property type="match status" value="1"/>
</dbReference>
<dbReference type="PANTHER" id="PTHR12329:SF11">
    <property type="entry name" value="BAG FAMILY MOLECULAR CHAPERONE REGULATOR 1"/>
    <property type="match status" value="1"/>
</dbReference>
<dbReference type="GO" id="GO:0000774">
    <property type="term" value="F:adenyl-nucleotide exchange factor activity"/>
    <property type="evidence" value="ECO:0000318"/>
    <property type="project" value="GO_Central"/>
</dbReference>
<evidence type="ECO:0000313" key="6">
    <source>
        <dbReference type="Proteomes" id="UP000036987"/>
    </source>
</evidence>
<dbReference type="InterPro" id="IPR036533">
    <property type="entry name" value="BAG_dom_sf"/>
</dbReference>
<evidence type="ECO:0000259" key="3">
    <source>
        <dbReference type="PROSITE" id="PS50053"/>
    </source>
</evidence>
<dbReference type="InterPro" id="IPR003103">
    <property type="entry name" value="BAG_domain"/>
</dbReference>
<dbReference type="SUPFAM" id="SSF54236">
    <property type="entry name" value="Ubiquitin-like"/>
    <property type="match status" value="1"/>
</dbReference>
<gene>
    <name evidence="5" type="ORF">ZOSMA_171G00140</name>
</gene>
<dbReference type="InterPro" id="IPR039773">
    <property type="entry name" value="BAG_chaperone_regulator"/>
</dbReference>
<dbReference type="GO" id="GO:0051087">
    <property type="term" value="F:protein-folding chaperone binding"/>
    <property type="evidence" value="ECO:0000318"/>
    <property type="project" value="GO_Central"/>
</dbReference>
<accession>A0A0K9PUJ7</accession>
<feature type="region of interest" description="Disordered" evidence="2">
    <location>
        <begin position="1"/>
        <end position="21"/>
    </location>
</feature>
<feature type="compositionally biased region" description="Low complexity" evidence="2">
    <location>
        <begin position="312"/>
        <end position="328"/>
    </location>
</feature>
<evidence type="ECO:0000313" key="5">
    <source>
        <dbReference type="EMBL" id="KMZ71937.1"/>
    </source>
</evidence>
<dbReference type="GO" id="GO:0005737">
    <property type="term" value="C:cytoplasm"/>
    <property type="evidence" value="ECO:0000318"/>
    <property type="project" value="GO_Central"/>
</dbReference>
<protein>
    <submittedName>
        <fullName evidence="5">BAG family molecular chaperone regulator 1</fullName>
    </submittedName>
</protein>
<evidence type="ECO:0000256" key="2">
    <source>
        <dbReference type="SAM" id="MobiDB-lite"/>
    </source>
</evidence>
<dbReference type="Gene3D" id="3.10.20.90">
    <property type="entry name" value="Phosphatidylinositol 3-kinase Catalytic Subunit, Chain A, domain 1"/>
    <property type="match status" value="1"/>
</dbReference>
<sequence>MMRSSRTKSTVALGKANKKKKGPGLVPIAEIPITNDVPVGSVRTKFSKFGGRVLRSDEEVEEEWEVRPGGMLVQNRDPDVNASTRPLPIRVRVKYGAASHEIHILPHASFGELKKLVSAIIGVHPDDQKIMFKKKTMENASFLDISGVKDRTKLLLLDDPIGKAKRVLQTINNSKLEKATKLISTVALDVDNFATKVSQLESLITFKGNRVAEKEVRSLIDKLMNLLVKLDAVIVSDGELKTQRGNLVRRVQKYVETLDELAIKNSTLKHVNSQVADQQIKKKSSEEASASASASSPVKWETFDLLSSMPPSTTATAESATTTTATSASTAHIPRFDWELF</sequence>
<feature type="region of interest" description="Disordered" evidence="2">
    <location>
        <begin position="309"/>
        <end position="328"/>
    </location>
</feature>
<reference evidence="6" key="1">
    <citation type="journal article" date="2016" name="Nature">
        <title>The genome of the seagrass Zostera marina reveals angiosperm adaptation to the sea.</title>
        <authorList>
            <person name="Olsen J.L."/>
            <person name="Rouze P."/>
            <person name="Verhelst B."/>
            <person name="Lin Y.-C."/>
            <person name="Bayer T."/>
            <person name="Collen J."/>
            <person name="Dattolo E."/>
            <person name="De Paoli E."/>
            <person name="Dittami S."/>
            <person name="Maumus F."/>
            <person name="Michel G."/>
            <person name="Kersting A."/>
            <person name="Lauritano C."/>
            <person name="Lohaus R."/>
            <person name="Toepel M."/>
            <person name="Tonon T."/>
            <person name="Vanneste K."/>
            <person name="Amirebrahimi M."/>
            <person name="Brakel J."/>
            <person name="Bostroem C."/>
            <person name="Chovatia M."/>
            <person name="Grimwood J."/>
            <person name="Jenkins J.W."/>
            <person name="Jueterbock A."/>
            <person name="Mraz A."/>
            <person name="Stam W.T."/>
            <person name="Tice H."/>
            <person name="Bornberg-Bauer E."/>
            <person name="Green P.J."/>
            <person name="Pearson G.A."/>
            <person name="Procaccini G."/>
            <person name="Duarte C.M."/>
            <person name="Schmutz J."/>
            <person name="Reusch T.B.H."/>
            <person name="Van de Peer Y."/>
        </authorList>
    </citation>
    <scope>NUCLEOTIDE SEQUENCE [LARGE SCALE GENOMIC DNA]</scope>
    <source>
        <strain evidence="6">cv. Finnish</strain>
    </source>
</reference>
<dbReference type="PANTHER" id="PTHR12329">
    <property type="entry name" value="BCL2-ASSOCIATED ATHANOGENE"/>
    <property type="match status" value="1"/>
</dbReference>
<dbReference type="GO" id="GO:0050821">
    <property type="term" value="P:protein stabilization"/>
    <property type="evidence" value="ECO:0000318"/>
    <property type="project" value="GO_Central"/>
</dbReference>
<dbReference type="InterPro" id="IPR000626">
    <property type="entry name" value="Ubiquitin-like_dom"/>
</dbReference>
<dbReference type="Proteomes" id="UP000036987">
    <property type="component" value="Unassembled WGS sequence"/>
</dbReference>
<dbReference type="AlphaFoldDB" id="A0A0K9PUJ7"/>
<dbReference type="SUPFAM" id="SSF63491">
    <property type="entry name" value="BAG domain"/>
    <property type="match status" value="1"/>
</dbReference>
<dbReference type="EMBL" id="LFYR01000647">
    <property type="protein sequence ID" value="KMZ71937.1"/>
    <property type="molecule type" value="Genomic_DNA"/>
</dbReference>
<organism evidence="5 6">
    <name type="scientific">Zostera marina</name>
    <name type="common">Eelgrass</name>
    <dbReference type="NCBI Taxonomy" id="29655"/>
    <lineage>
        <taxon>Eukaryota</taxon>
        <taxon>Viridiplantae</taxon>
        <taxon>Streptophyta</taxon>
        <taxon>Embryophyta</taxon>
        <taxon>Tracheophyta</taxon>
        <taxon>Spermatophyta</taxon>
        <taxon>Magnoliopsida</taxon>
        <taxon>Liliopsida</taxon>
        <taxon>Zosteraceae</taxon>
        <taxon>Zostera</taxon>
    </lineage>
</organism>
<dbReference type="PROSITE" id="PS51035">
    <property type="entry name" value="BAG"/>
    <property type="match status" value="1"/>
</dbReference>
<proteinExistence type="predicted"/>
<dbReference type="OMA" id="PQHKERD"/>
<comment type="caution">
    <text evidence="5">The sequence shown here is derived from an EMBL/GenBank/DDBJ whole genome shotgun (WGS) entry which is preliminary data.</text>
</comment>
<dbReference type="PROSITE" id="PS50053">
    <property type="entry name" value="UBIQUITIN_2"/>
    <property type="match status" value="1"/>
</dbReference>
<keyword evidence="6" id="KW-1185">Reference proteome</keyword>
<feature type="domain" description="Ubiquitin-like" evidence="3">
    <location>
        <begin position="87"/>
        <end position="163"/>
    </location>
</feature>
<dbReference type="Gene3D" id="1.20.58.120">
    <property type="entry name" value="BAG domain"/>
    <property type="match status" value="1"/>
</dbReference>
<dbReference type="OrthoDB" id="417450at2759"/>